<evidence type="ECO:0000256" key="1">
    <source>
        <dbReference type="ARBA" id="ARBA00023209"/>
    </source>
</evidence>
<accession>A0A3P7MTK9</accession>
<dbReference type="PANTHER" id="PTHR22603:SF98">
    <property type="entry name" value="CHOLINE KINASE A2"/>
    <property type="match status" value="1"/>
</dbReference>
<name>A0A3P7MTK9_CYLGO</name>
<keyword evidence="1" id="KW-0594">Phospholipid biosynthesis</keyword>
<dbReference type="AlphaFoldDB" id="A0A3P7MTK9"/>
<protein>
    <recommendedName>
        <fullName evidence="6">Choline/ethanolamine kinase</fullName>
    </recommendedName>
</protein>
<comment type="similarity">
    <text evidence="3">Belongs to the choline/ethanolamine kinase family.</text>
</comment>
<dbReference type="GO" id="GO:0004305">
    <property type="term" value="F:ethanolamine kinase activity"/>
    <property type="evidence" value="ECO:0007669"/>
    <property type="project" value="TreeGrafter"/>
</dbReference>
<keyword evidence="1" id="KW-0443">Lipid metabolism</keyword>
<keyword evidence="1" id="KW-0444">Lipid biosynthesis</keyword>
<evidence type="ECO:0000256" key="3">
    <source>
        <dbReference type="ARBA" id="ARBA00038211"/>
    </source>
</evidence>
<dbReference type="Gene3D" id="3.90.1200.10">
    <property type="match status" value="1"/>
</dbReference>
<keyword evidence="2" id="KW-1208">Phospholipid metabolism</keyword>
<organism evidence="4 5">
    <name type="scientific">Cylicostephanus goldi</name>
    <name type="common">Nematode worm</name>
    <dbReference type="NCBI Taxonomy" id="71465"/>
    <lineage>
        <taxon>Eukaryota</taxon>
        <taxon>Metazoa</taxon>
        <taxon>Ecdysozoa</taxon>
        <taxon>Nematoda</taxon>
        <taxon>Chromadorea</taxon>
        <taxon>Rhabditida</taxon>
        <taxon>Rhabditina</taxon>
        <taxon>Rhabditomorpha</taxon>
        <taxon>Strongyloidea</taxon>
        <taxon>Strongylidae</taxon>
        <taxon>Cylicostephanus</taxon>
    </lineage>
</organism>
<reference evidence="4 5" key="1">
    <citation type="submission" date="2018-11" db="EMBL/GenBank/DDBJ databases">
        <authorList>
            <consortium name="Pathogen Informatics"/>
        </authorList>
    </citation>
    <scope>NUCLEOTIDE SEQUENCE [LARGE SCALE GENOMIC DNA]</scope>
</reference>
<evidence type="ECO:0008006" key="6">
    <source>
        <dbReference type="Google" id="ProtNLM"/>
    </source>
</evidence>
<evidence type="ECO:0000256" key="2">
    <source>
        <dbReference type="ARBA" id="ARBA00023264"/>
    </source>
</evidence>
<sequence length="142" mass="16677">MDILVFLFQSRPLTCREIALPTMSSKIAKRLSKVHQLEVPIWKEPDYLCDALNRWLCQLMGTPHGENTITLPSRYSQWAPAQLTCDYIARELDYLRTMISKSKSPVTFCHNDLQEDYDVHEPPYYKIYPENFPEEHQVSDIL</sequence>
<dbReference type="EMBL" id="UYRV01116479">
    <property type="protein sequence ID" value="VDN30100.1"/>
    <property type="molecule type" value="Genomic_DNA"/>
</dbReference>
<dbReference type="GO" id="GO:0004103">
    <property type="term" value="F:choline kinase activity"/>
    <property type="evidence" value="ECO:0007669"/>
    <property type="project" value="TreeGrafter"/>
</dbReference>
<dbReference type="Pfam" id="PF01633">
    <property type="entry name" value="Choline_kinase"/>
    <property type="match status" value="1"/>
</dbReference>
<proteinExistence type="inferred from homology"/>
<dbReference type="GO" id="GO:0005737">
    <property type="term" value="C:cytoplasm"/>
    <property type="evidence" value="ECO:0007669"/>
    <property type="project" value="TreeGrafter"/>
</dbReference>
<dbReference type="OrthoDB" id="3649325at2759"/>
<dbReference type="InterPro" id="IPR011009">
    <property type="entry name" value="Kinase-like_dom_sf"/>
</dbReference>
<keyword evidence="5" id="KW-1185">Reference proteome</keyword>
<dbReference type="GO" id="GO:0006646">
    <property type="term" value="P:phosphatidylethanolamine biosynthetic process"/>
    <property type="evidence" value="ECO:0007669"/>
    <property type="project" value="TreeGrafter"/>
</dbReference>
<dbReference type="PANTHER" id="PTHR22603">
    <property type="entry name" value="CHOLINE/ETHANOALAMINE KINASE"/>
    <property type="match status" value="1"/>
</dbReference>
<dbReference type="Proteomes" id="UP000271889">
    <property type="component" value="Unassembled WGS sequence"/>
</dbReference>
<gene>
    <name evidence="4" type="ORF">CGOC_LOCUS11446</name>
</gene>
<dbReference type="SUPFAM" id="SSF56112">
    <property type="entry name" value="Protein kinase-like (PK-like)"/>
    <property type="match status" value="1"/>
</dbReference>
<evidence type="ECO:0000313" key="5">
    <source>
        <dbReference type="Proteomes" id="UP000271889"/>
    </source>
</evidence>
<evidence type="ECO:0000313" key="4">
    <source>
        <dbReference type="EMBL" id="VDN30100.1"/>
    </source>
</evidence>